<evidence type="ECO:0000256" key="2">
    <source>
        <dbReference type="ARBA" id="ARBA00022448"/>
    </source>
</evidence>
<feature type="transmembrane region" description="Helical" evidence="9">
    <location>
        <begin position="79"/>
        <end position="98"/>
    </location>
</feature>
<evidence type="ECO:0000256" key="3">
    <source>
        <dbReference type="ARBA" id="ARBA00022475"/>
    </source>
</evidence>
<comment type="subcellular location">
    <subcellularLocation>
        <location evidence="1">Cell inner membrane</location>
        <topology evidence="1">Multi-pass membrane protein</topology>
    </subcellularLocation>
</comment>
<proteinExistence type="inferred from homology"/>
<keyword evidence="11" id="KW-1185">Reference proteome</keyword>
<feature type="transmembrane region" description="Helical" evidence="9">
    <location>
        <begin position="49"/>
        <end position="67"/>
    </location>
</feature>
<keyword evidence="5 9" id="KW-0812">Transmembrane</keyword>
<comment type="caution">
    <text evidence="10">The sequence shown here is derived from an EMBL/GenBank/DDBJ whole genome shotgun (WGS) entry which is preliminary data.</text>
</comment>
<keyword evidence="4" id="KW-0997">Cell inner membrane</keyword>
<dbReference type="PANTHER" id="PTHR30574:SF1">
    <property type="entry name" value="SULPHUR TRANSPORT DOMAIN-CONTAINING PROTEIN"/>
    <property type="match status" value="1"/>
</dbReference>
<evidence type="ECO:0000256" key="8">
    <source>
        <dbReference type="ARBA" id="ARBA00035655"/>
    </source>
</evidence>
<keyword evidence="6 9" id="KW-1133">Transmembrane helix</keyword>
<dbReference type="RefSeq" id="WP_186948385.1">
    <property type="nucleotide sequence ID" value="NZ_JACOGF010000008.1"/>
</dbReference>
<comment type="similarity">
    <text evidence="8">Belongs to the TsuA/YedE (TC 9.B.102) family.</text>
</comment>
<reference evidence="10 11" key="1">
    <citation type="submission" date="2020-08" db="EMBL/GenBank/DDBJ databases">
        <title>Novel species isolated from subtropical streams in China.</title>
        <authorList>
            <person name="Lu H."/>
        </authorList>
    </citation>
    <scope>NUCLEOTIDE SEQUENCE [LARGE SCALE GENOMIC DNA]</scope>
    <source>
        <strain evidence="10 11">CY18W</strain>
    </source>
</reference>
<accession>A0ABR6ZTD9</accession>
<sequence length="142" mass="14627">MTNLAIYTSLAGGALIGISAALLLWATGRIAGISNIAGNLFAASSGERWWRALFLLGLIGGAGIYYVVAGHAPAAREHFPPWLLAVAGLLVGFGTSLANGCTSGHGVCGIGRLSTRSFVATLLFLSTGIVTALVVRHLFKVF</sequence>
<protein>
    <submittedName>
        <fullName evidence="10">YeeE/YedE family protein</fullName>
    </submittedName>
</protein>
<dbReference type="PANTHER" id="PTHR30574">
    <property type="entry name" value="INNER MEMBRANE PROTEIN YEDE"/>
    <property type="match status" value="1"/>
</dbReference>
<dbReference type="Proteomes" id="UP000650424">
    <property type="component" value="Unassembled WGS sequence"/>
</dbReference>
<evidence type="ECO:0000313" key="11">
    <source>
        <dbReference type="Proteomes" id="UP000650424"/>
    </source>
</evidence>
<evidence type="ECO:0000256" key="4">
    <source>
        <dbReference type="ARBA" id="ARBA00022519"/>
    </source>
</evidence>
<evidence type="ECO:0000256" key="9">
    <source>
        <dbReference type="SAM" id="Phobius"/>
    </source>
</evidence>
<organism evidence="10 11">
    <name type="scientific">Undibacterium hunanense</name>
    <dbReference type="NCBI Taxonomy" id="2762292"/>
    <lineage>
        <taxon>Bacteria</taxon>
        <taxon>Pseudomonadati</taxon>
        <taxon>Pseudomonadota</taxon>
        <taxon>Betaproteobacteria</taxon>
        <taxon>Burkholderiales</taxon>
        <taxon>Oxalobacteraceae</taxon>
        <taxon>Undibacterium</taxon>
    </lineage>
</organism>
<evidence type="ECO:0000256" key="1">
    <source>
        <dbReference type="ARBA" id="ARBA00004429"/>
    </source>
</evidence>
<evidence type="ECO:0000256" key="7">
    <source>
        <dbReference type="ARBA" id="ARBA00023136"/>
    </source>
</evidence>
<keyword evidence="7 9" id="KW-0472">Membrane</keyword>
<evidence type="ECO:0000256" key="6">
    <source>
        <dbReference type="ARBA" id="ARBA00022989"/>
    </source>
</evidence>
<dbReference type="InterPro" id="IPR007272">
    <property type="entry name" value="Sulf_transp_TsuA/YedE"/>
</dbReference>
<dbReference type="EMBL" id="JACOGF010000008">
    <property type="protein sequence ID" value="MBC3919120.1"/>
    <property type="molecule type" value="Genomic_DNA"/>
</dbReference>
<evidence type="ECO:0000313" key="10">
    <source>
        <dbReference type="EMBL" id="MBC3919120.1"/>
    </source>
</evidence>
<keyword evidence="2" id="KW-0813">Transport</keyword>
<name>A0ABR6ZTD9_9BURK</name>
<keyword evidence="3" id="KW-1003">Cell membrane</keyword>
<evidence type="ECO:0000256" key="5">
    <source>
        <dbReference type="ARBA" id="ARBA00022692"/>
    </source>
</evidence>
<feature type="transmembrane region" description="Helical" evidence="9">
    <location>
        <begin position="118"/>
        <end position="139"/>
    </location>
</feature>
<dbReference type="Pfam" id="PF04143">
    <property type="entry name" value="Sulf_transp"/>
    <property type="match status" value="1"/>
</dbReference>
<gene>
    <name evidence="10" type="ORF">H8L32_16635</name>
</gene>
<feature type="transmembrane region" description="Helical" evidence="9">
    <location>
        <begin position="6"/>
        <end position="28"/>
    </location>
</feature>